<dbReference type="EMBL" id="CP031092">
    <property type="protein sequence ID" value="AXF55493.1"/>
    <property type="molecule type" value="Genomic_DNA"/>
</dbReference>
<proteinExistence type="inferred from homology"/>
<dbReference type="SUPFAM" id="SSF51735">
    <property type="entry name" value="NAD(P)-binding Rossmann-fold domains"/>
    <property type="match status" value="1"/>
</dbReference>
<evidence type="ECO:0000259" key="10">
    <source>
        <dbReference type="Pfam" id="PF14748"/>
    </source>
</evidence>
<dbReference type="PANTHER" id="PTHR11645">
    <property type="entry name" value="PYRROLINE-5-CARBOXYLATE REDUCTASE"/>
    <property type="match status" value="1"/>
</dbReference>
<comment type="catalytic activity">
    <reaction evidence="6">
        <text>L-proline + NAD(+) = (S)-1-pyrroline-5-carboxylate + NADH + 2 H(+)</text>
        <dbReference type="Rhea" id="RHEA:14105"/>
        <dbReference type="ChEBI" id="CHEBI:15378"/>
        <dbReference type="ChEBI" id="CHEBI:17388"/>
        <dbReference type="ChEBI" id="CHEBI:57540"/>
        <dbReference type="ChEBI" id="CHEBI:57945"/>
        <dbReference type="ChEBI" id="CHEBI:60039"/>
        <dbReference type="EC" id="1.5.1.2"/>
    </reaction>
</comment>
<evidence type="ECO:0000313" key="12">
    <source>
        <dbReference type="Proteomes" id="UP000252100"/>
    </source>
</evidence>
<comment type="catalytic activity">
    <reaction evidence="6">
        <text>L-proline + NADP(+) = (S)-1-pyrroline-5-carboxylate + NADPH + 2 H(+)</text>
        <dbReference type="Rhea" id="RHEA:14109"/>
        <dbReference type="ChEBI" id="CHEBI:15378"/>
        <dbReference type="ChEBI" id="CHEBI:17388"/>
        <dbReference type="ChEBI" id="CHEBI:57783"/>
        <dbReference type="ChEBI" id="CHEBI:58349"/>
        <dbReference type="ChEBI" id="CHEBI:60039"/>
        <dbReference type="EC" id="1.5.1.2"/>
    </reaction>
</comment>
<dbReference type="Gene3D" id="3.40.50.720">
    <property type="entry name" value="NAD(P)-binding Rossmann-like Domain"/>
    <property type="match status" value="1"/>
</dbReference>
<comment type="similarity">
    <text evidence="1 6">Belongs to the pyrroline-5-carboxylate reductase family.</text>
</comment>
<evidence type="ECO:0000256" key="5">
    <source>
        <dbReference type="ARBA" id="ARBA00058118"/>
    </source>
</evidence>
<comment type="function">
    <text evidence="5 6">Catalyzes the reduction of 1-pyrroline-5-carboxylate (PCA) to L-proline.</text>
</comment>
<dbReference type="Gene3D" id="1.10.3730.10">
    <property type="entry name" value="ProC C-terminal domain-like"/>
    <property type="match status" value="1"/>
</dbReference>
<feature type="binding site" evidence="8">
    <location>
        <begin position="11"/>
        <end position="16"/>
    </location>
    <ligand>
        <name>NADP(+)</name>
        <dbReference type="ChEBI" id="CHEBI:58349"/>
    </ligand>
</feature>
<keyword evidence="4 6" id="KW-0560">Oxidoreductase</keyword>
<comment type="subcellular location">
    <subcellularLocation>
        <location evidence="6">Cytoplasm</location>
    </subcellularLocation>
</comment>
<keyword evidence="6" id="KW-0963">Cytoplasm</keyword>
<accession>A0A345BX12</accession>
<reference evidence="11 12" key="1">
    <citation type="journal article" date="2018" name="J. Microbiol.">
        <title>Salicibibacter kimchii gen. nov., sp. nov., a moderately halophilic and alkalitolerant bacterium in the family Bacillaceae, isolated from kimchi.</title>
        <authorList>
            <person name="Jang J.Y."/>
            <person name="Oh Y.J."/>
            <person name="Lim S.K."/>
            <person name="Park H.K."/>
            <person name="Lee C."/>
            <person name="Kim J.Y."/>
            <person name="Lee M.A."/>
            <person name="Choi H.J."/>
        </authorList>
    </citation>
    <scope>NUCLEOTIDE SEQUENCE [LARGE SCALE GENOMIC DNA]</scope>
    <source>
        <strain evidence="11 12">NKC1-1</strain>
    </source>
</reference>
<dbReference type="UniPathway" id="UPA00098">
    <property type="reaction ID" value="UER00361"/>
</dbReference>
<evidence type="ECO:0000256" key="4">
    <source>
        <dbReference type="ARBA" id="ARBA00023002"/>
    </source>
</evidence>
<dbReference type="SUPFAM" id="SSF48179">
    <property type="entry name" value="6-phosphogluconate dehydrogenase C-terminal domain-like"/>
    <property type="match status" value="1"/>
</dbReference>
<dbReference type="NCBIfam" id="TIGR00112">
    <property type="entry name" value="proC"/>
    <property type="match status" value="1"/>
</dbReference>
<evidence type="ECO:0000256" key="2">
    <source>
        <dbReference type="ARBA" id="ARBA00022650"/>
    </source>
</evidence>
<dbReference type="InterPro" id="IPR028939">
    <property type="entry name" value="P5C_Rdtase_cat_N"/>
</dbReference>
<keyword evidence="12" id="KW-1185">Reference proteome</keyword>
<evidence type="ECO:0000256" key="1">
    <source>
        <dbReference type="ARBA" id="ARBA00005525"/>
    </source>
</evidence>
<name>A0A345BX12_9BACI</name>
<keyword evidence="3 6" id="KW-0521">NADP</keyword>
<evidence type="ECO:0000256" key="6">
    <source>
        <dbReference type="HAMAP-Rule" id="MF_01925"/>
    </source>
</evidence>
<evidence type="ECO:0000256" key="8">
    <source>
        <dbReference type="PIRSR" id="PIRSR000193-1"/>
    </source>
</evidence>
<dbReference type="Pfam" id="PF03807">
    <property type="entry name" value="F420_oxidored"/>
    <property type="match status" value="1"/>
</dbReference>
<comment type="pathway">
    <text evidence="6">Amino-acid biosynthesis; L-proline biosynthesis; L-proline from L-glutamate 5-semialdehyde: step 1/1.</text>
</comment>
<dbReference type="Proteomes" id="UP000252100">
    <property type="component" value="Chromosome"/>
</dbReference>
<keyword evidence="2 6" id="KW-0641">Proline biosynthesis</keyword>
<dbReference type="HAMAP" id="MF_01925">
    <property type="entry name" value="P5C_reductase"/>
    <property type="match status" value="1"/>
</dbReference>
<gene>
    <name evidence="6 11" type="primary">proC</name>
    <name evidence="11" type="ORF">DT065_05290</name>
</gene>
<evidence type="ECO:0000313" key="11">
    <source>
        <dbReference type="EMBL" id="AXF55493.1"/>
    </source>
</evidence>
<feature type="domain" description="Pyrroline-5-carboxylate reductase dimerisation" evidence="10">
    <location>
        <begin position="166"/>
        <end position="270"/>
    </location>
</feature>
<keyword evidence="6" id="KW-0028">Amino-acid biosynthesis</keyword>
<dbReference type="GO" id="GO:0005737">
    <property type="term" value="C:cytoplasm"/>
    <property type="evidence" value="ECO:0007669"/>
    <property type="project" value="UniProtKB-SubCell"/>
</dbReference>
<dbReference type="OrthoDB" id="9805754at2"/>
<dbReference type="InterPro" id="IPR008927">
    <property type="entry name" value="6-PGluconate_DH-like_C_sf"/>
</dbReference>
<organism evidence="11 12">
    <name type="scientific">Salicibibacter kimchii</name>
    <dbReference type="NCBI Taxonomy" id="2099786"/>
    <lineage>
        <taxon>Bacteria</taxon>
        <taxon>Bacillati</taxon>
        <taxon>Bacillota</taxon>
        <taxon>Bacilli</taxon>
        <taxon>Bacillales</taxon>
        <taxon>Bacillaceae</taxon>
        <taxon>Salicibibacter</taxon>
    </lineage>
</organism>
<dbReference type="InterPro" id="IPR000304">
    <property type="entry name" value="Pyrroline-COOH_reductase"/>
</dbReference>
<dbReference type="PANTHER" id="PTHR11645:SF49">
    <property type="entry name" value="PYRROLINE-5-CARBOXYLATE REDUCTASE 1"/>
    <property type="match status" value="1"/>
</dbReference>
<dbReference type="FunFam" id="1.10.3730.10:FF:000001">
    <property type="entry name" value="Pyrroline-5-carboxylate reductase"/>
    <property type="match status" value="1"/>
</dbReference>
<dbReference type="InterPro" id="IPR029036">
    <property type="entry name" value="P5CR_dimer"/>
</dbReference>
<dbReference type="InterPro" id="IPR036291">
    <property type="entry name" value="NAD(P)-bd_dom_sf"/>
</dbReference>
<evidence type="ECO:0000256" key="7">
    <source>
        <dbReference type="NCBIfam" id="TIGR00112"/>
    </source>
</evidence>
<feature type="domain" description="Pyrroline-5-carboxylate reductase catalytic N-terminal" evidence="9">
    <location>
        <begin position="8"/>
        <end position="103"/>
    </location>
</feature>
<protein>
    <recommendedName>
        <fullName evidence="6 7">Pyrroline-5-carboxylate reductase</fullName>
        <shortName evidence="6">P5C reductase</shortName>
        <shortName evidence="6">P5CR</shortName>
        <ecNumber evidence="6 7">1.5.1.2</ecNumber>
    </recommendedName>
    <alternativeName>
        <fullName evidence="6">PCA reductase</fullName>
    </alternativeName>
</protein>
<evidence type="ECO:0000259" key="9">
    <source>
        <dbReference type="Pfam" id="PF03807"/>
    </source>
</evidence>
<feature type="binding site" evidence="8">
    <location>
        <begin position="74"/>
        <end position="77"/>
    </location>
    <ligand>
        <name>NADP(+)</name>
        <dbReference type="ChEBI" id="CHEBI:58349"/>
    </ligand>
</feature>
<dbReference type="PIRSF" id="PIRSF000193">
    <property type="entry name" value="Pyrrol-5-carb_rd"/>
    <property type="match status" value="1"/>
</dbReference>
<dbReference type="Pfam" id="PF14748">
    <property type="entry name" value="P5CR_dimer"/>
    <property type="match status" value="1"/>
</dbReference>
<dbReference type="RefSeq" id="WP_114371517.1">
    <property type="nucleotide sequence ID" value="NZ_CP031092.1"/>
</dbReference>
<dbReference type="KEGG" id="rue:DT065_05290"/>
<dbReference type="GO" id="GO:0004735">
    <property type="term" value="F:pyrroline-5-carboxylate reductase activity"/>
    <property type="evidence" value="ECO:0007669"/>
    <property type="project" value="UniProtKB-UniRule"/>
</dbReference>
<dbReference type="EC" id="1.5.1.2" evidence="6 7"/>
<evidence type="ECO:0000256" key="3">
    <source>
        <dbReference type="ARBA" id="ARBA00022857"/>
    </source>
</evidence>
<sequence>MTLADQAITFIGAGAMTEAIVSGLVANNRVNSGQITVMNKNNGERLEELEKNYPIQTTTNKQQAVERSHLLILAMKPKDVGDALERLQPFIRADHVIFSVLAGTTTGYISSLIEAECPVIRVMPNTSANVGASASAISGGQFAADKDVDLAASLFSSIGSVTIVPEEKMDSVTGISGSGPAYFYYLLEGLQTAAVDAGLTEEDAKALLIQTMQGAAKRWSQTSRPLQSLYEEVMSPGGTTEAAFSVLRKHSVQEHVTGGAKAAIAQSEKLGKVKKHV</sequence>
<dbReference type="AlphaFoldDB" id="A0A345BX12"/>
<dbReference type="GO" id="GO:0055129">
    <property type="term" value="P:L-proline biosynthetic process"/>
    <property type="evidence" value="ECO:0007669"/>
    <property type="project" value="UniProtKB-UniRule"/>
</dbReference>